<dbReference type="EMBL" id="JAENGY010000042">
    <property type="protein sequence ID" value="KAG6976049.1"/>
    <property type="molecule type" value="Genomic_DNA"/>
</dbReference>
<keyword evidence="2" id="KW-1185">Reference proteome</keyword>
<reference evidence="1" key="1">
    <citation type="submission" date="2021-01" db="EMBL/GenBank/DDBJ databases">
        <title>Phytophthora aleatoria, a newly-described species from Pinus radiata is distinct from Phytophthora cactorum isolates based on comparative genomics.</title>
        <authorList>
            <person name="Mcdougal R."/>
            <person name="Panda P."/>
            <person name="Williams N."/>
            <person name="Studholme D.J."/>
        </authorList>
    </citation>
    <scope>NUCLEOTIDE SEQUENCE</scope>
    <source>
        <strain evidence="1">NZFS 4037</strain>
    </source>
</reference>
<gene>
    <name evidence="1" type="ORF">JG688_00001756</name>
</gene>
<name>A0A8J5IVJ3_9STRA</name>
<comment type="caution">
    <text evidence="1">The sequence shown here is derived from an EMBL/GenBank/DDBJ whole genome shotgun (WGS) entry which is preliminary data.</text>
</comment>
<organism evidence="1 2">
    <name type="scientific">Phytophthora aleatoria</name>
    <dbReference type="NCBI Taxonomy" id="2496075"/>
    <lineage>
        <taxon>Eukaryota</taxon>
        <taxon>Sar</taxon>
        <taxon>Stramenopiles</taxon>
        <taxon>Oomycota</taxon>
        <taxon>Peronosporomycetes</taxon>
        <taxon>Peronosporales</taxon>
        <taxon>Peronosporaceae</taxon>
        <taxon>Phytophthora</taxon>
    </lineage>
</organism>
<protein>
    <submittedName>
        <fullName evidence="1">Uncharacterized protein</fullName>
    </submittedName>
</protein>
<proteinExistence type="predicted"/>
<dbReference type="AlphaFoldDB" id="A0A8J5IVJ3"/>
<dbReference type="Proteomes" id="UP000709295">
    <property type="component" value="Unassembled WGS sequence"/>
</dbReference>
<evidence type="ECO:0000313" key="2">
    <source>
        <dbReference type="Proteomes" id="UP000709295"/>
    </source>
</evidence>
<evidence type="ECO:0000313" key="1">
    <source>
        <dbReference type="EMBL" id="KAG6976049.1"/>
    </source>
</evidence>
<sequence>MSCDWMKTKLKCTSTGESSGSMAGVLYVAVVSRMLDLADTAFHWLPSYLRGGPSTRRSIYTPKEDSIASVYAGGATSRATATPIMATDTPRVPKRNFKSKTNVSL</sequence>
<accession>A0A8J5IVJ3</accession>